<dbReference type="OMA" id="FKETHYT"/>
<dbReference type="HOGENOM" id="CLU_1291658_0_0_1"/>
<evidence type="ECO:0000256" key="12">
    <source>
        <dbReference type="ARBA" id="ARBA00022837"/>
    </source>
</evidence>
<evidence type="ECO:0000256" key="18">
    <source>
        <dbReference type="PROSITE-ProRule" id="PRU00043"/>
    </source>
</evidence>
<keyword evidence="10" id="KW-0732">Signal</keyword>
<dbReference type="STRING" id="99883.ENSTNIP00000011657"/>
<evidence type="ECO:0000256" key="7">
    <source>
        <dbReference type="ARBA" id="ARBA00022622"/>
    </source>
</evidence>
<keyword evidence="13" id="KW-0130">Cell adhesion</keyword>
<evidence type="ECO:0000256" key="17">
    <source>
        <dbReference type="ARBA" id="ARBA00025461"/>
    </source>
</evidence>
<dbReference type="InterPro" id="IPR014868">
    <property type="entry name" value="Cadherin_pro_dom"/>
</dbReference>
<protein>
    <recommendedName>
        <fullName evidence="4">Cadherin-13</fullName>
    </recommendedName>
</protein>
<dbReference type="GO" id="GO:0008013">
    <property type="term" value="F:beta-catenin binding"/>
    <property type="evidence" value="ECO:0007669"/>
    <property type="project" value="TreeGrafter"/>
</dbReference>
<dbReference type="Proteomes" id="UP000007303">
    <property type="component" value="Unassembled WGS sequence"/>
</dbReference>
<comment type="function">
    <text evidence="17">Cadherins are calcium-dependent cell adhesion proteins. They preferentially interact with themselves in a homophilic manner in connecting cells; cadherins may thus contribute to the sorting of heterogeneous cell types. May act as a negative regulator of neural cell growth.</text>
</comment>
<keyword evidence="16" id="KW-0449">Lipoprotein</keyword>
<dbReference type="CDD" id="cd11304">
    <property type="entry name" value="Cadherin_repeat"/>
    <property type="match status" value="1"/>
</dbReference>
<dbReference type="GO" id="GO:0005912">
    <property type="term" value="C:adherens junction"/>
    <property type="evidence" value="ECO:0007669"/>
    <property type="project" value="TreeGrafter"/>
</dbReference>
<dbReference type="FunFam" id="2.60.40.60:FF:000011">
    <property type="entry name" value="Cadherin 1"/>
    <property type="match status" value="1"/>
</dbReference>
<dbReference type="GO" id="GO:0007043">
    <property type="term" value="P:cell-cell junction assembly"/>
    <property type="evidence" value="ECO:0007669"/>
    <property type="project" value="TreeGrafter"/>
</dbReference>
<evidence type="ECO:0000256" key="13">
    <source>
        <dbReference type="ARBA" id="ARBA00022889"/>
    </source>
</evidence>
<keyword evidence="21" id="KW-1185">Reference proteome</keyword>
<dbReference type="GeneTree" id="ENSGT00940000155218"/>
<keyword evidence="8" id="KW-0165">Cleavage on pair of basic residues</keyword>
<evidence type="ECO:0000256" key="5">
    <source>
        <dbReference type="ARBA" id="ARBA00022475"/>
    </source>
</evidence>
<reference evidence="21" key="1">
    <citation type="journal article" date="2004" name="Nature">
        <title>Genome duplication in the teleost fish Tetraodon nigroviridis reveals the early vertebrate proto-karyotype.</title>
        <authorList>
            <person name="Jaillon O."/>
            <person name="Aury J.-M."/>
            <person name="Brunet F."/>
            <person name="Petit J.-L."/>
            <person name="Stange-Thomann N."/>
            <person name="Mauceli E."/>
            <person name="Bouneau L."/>
            <person name="Fischer C."/>
            <person name="Ozouf-Costaz C."/>
            <person name="Bernot A."/>
            <person name="Nicaud S."/>
            <person name="Jaffe D."/>
            <person name="Fisher S."/>
            <person name="Lutfalla G."/>
            <person name="Dossat C."/>
            <person name="Segurens B."/>
            <person name="Dasilva C."/>
            <person name="Salanoubat M."/>
            <person name="Levy M."/>
            <person name="Boudet N."/>
            <person name="Castellano S."/>
            <person name="Anthouard V."/>
            <person name="Jubin C."/>
            <person name="Castelli V."/>
            <person name="Katinka M."/>
            <person name="Vacherie B."/>
            <person name="Biemont C."/>
            <person name="Skalli Z."/>
            <person name="Cattolico L."/>
            <person name="Poulain J."/>
            <person name="De Berardinis V."/>
            <person name="Cruaud C."/>
            <person name="Duprat S."/>
            <person name="Brottier P."/>
            <person name="Coutanceau J.-P."/>
            <person name="Gouzy J."/>
            <person name="Parra G."/>
            <person name="Lardier G."/>
            <person name="Chapple C."/>
            <person name="McKernan K.J."/>
            <person name="McEwan P."/>
            <person name="Bosak S."/>
            <person name="Kellis M."/>
            <person name="Volff J.-N."/>
            <person name="Guigo R."/>
            <person name="Zody M.C."/>
            <person name="Mesirov J."/>
            <person name="Lindblad-Toh K."/>
            <person name="Birren B."/>
            <person name="Nusbaum C."/>
            <person name="Kahn D."/>
            <person name="Robinson-Rechavi M."/>
            <person name="Laudet V."/>
            <person name="Schachter V."/>
            <person name="Quetier F."/>
            <person name="Saurin W."/>
            <person name="Scarpelli C."/>
            <person name="Wincker P."/>
            <person name="Lander E.S."/>
            <person name="Weissenbach J."/>
            <person name="Roest Crollius H."/>
        </authorList>
    </citation>
    <scope>NUCLEOTIDE SEQUENCE [LARGE SCALE GENOMIC DNA]</scope>
</reference>
<dbReference type="GO" id="GO:0000902">
    <property type="term" value="P:cell morphogenesis"/>
    <property type="evidence" value="ECO:0007669"/>
    <property type="project" value="TreeGrafter"/>
</dbReference>
<evidence type="ECO:0000256" key="15">
    <source>
        <dbReference type="ARBA" id="ARBA00023180"/>
    </source>
</evidence>
<keyword evidence="12 18" id="KW-0106">Calcium</keyword>
<comment type="subcellular location">
    <subcellularLocation>
        <location evidence="2">Cell membrane</location>
        <topology evidence="2">Lipid-anchor</topology>
        <topology evidence="2">GPI-anchor</topology>
    </subcellularLocation>
    <subcellularLocation>
        <location evidence="1">Cytoplasm</location>
    </subcellularLocation>
</comment>
<dbReference type="PANTHER" id="PTHR24027:SF80">
    <property type="entry name" value="CADHERIN-13"/>
    <property type="match status" value="1"/>
</dbReference>
<reference evidence="20" key="3">
    <citation type="submission" date="2025-09" db="UniProtKB">
        <authorList>
            <consortium name="Ensembl"/>
        </authorList>
    </citation>
    <scope>IDENTIFICATION</scope>
</reference>
<dbReference type="SMART" id="SM00112">
    <property type="entry name" value="CA"/>
    <property type="match status" value="1"/>
</dbReference>
<dbReference type="InterPro" id="IPR020894">
    <property type="entry name" value="Cadherin_CS"/>
</dbReference>
<evidence type="ECO:0000256" key="6">
    <source>
        <dbReference type="ARBA" id="ARBA00022490"/>
    </source>
</evidence>
<dbReference type="InParanoid" id="H3CTS3"/>
<dbReference type="GO" id="GO:0034332">
    <property type="term" value="P:adherens junction organization"/>
    <property type="evidence" value="ECO:0007669"/>
    <property type="project" value="TreeGrafter"/>
</dbReference>
<keyword evidence="5" id="KW-1003">Cell membrane</keyword>
<keyword evidence="15" id="KW-0325">Glycoprotein</keyword>
<dbReference type="InterPro" id="IPR015919">
    <property type="entry name" value="Cadherin-like_sf"/>
</dbReference>
<name>H3CTS3_TETNG</name>
<evidence type="ECO:0000256" key="8">
    <source>
        <dbReference type="ARBA" id="ARBA00022685"/>
    </source>
</evidence>
<dbReference type="GO" id="GO:0005509">
    <property type="term" value="F:calcium ion binding"/>
    <property type="evidence" value="ECO:0007669"/>
    <property type="project" value="UniProtKB-UniRule"/>
</dbReference>
<dbReference type="PROSITE" id="PS50268">
    <property type="entry name" value="CADHERIN_2"/>
    <property type="match status" value="1"/>
</dbReference>
<dbReference type="Ensembl" id="ENSTNIT00000011845.1">
    <property type="protein sequence ID" value="ENSTNIP00000011657.1"/>
    <property type="gene ID" value="ENSTNIG00000008808.1"/>
</dbReference>
<evidence type="ECO:0000256" key="16">
    <source>
        <dbReference type="ARBA" id="ARBA00023288"/>
    </source>
</evidence>
<evidence type="ECO:0000256" key="10">
    <source>
        <dbReference type="ARBA" id="ARBA00022729"/>
    </source>
</evidence>
<sequence>VSVEFDDCTGNEDVRFEVSDPSFQVDENLNLVLLQDVLNTSPGLFIRGFGAHADDVAQVKIMGAAVQPPHTLKLFKAKSSCPKHRKKFKRSLLVPPMIVTENQRAPFPRIIGRVISAEKSRSHIFRLTGPGADQDPKGLFIIDMETGDVLVSRSLDREAIESYQLEVSTTDFAGNLVEGPAILVITVIDQNDNRPIFKETHYTGEVLEGSPTGR</sequence>
<evidence type="ECO:0000256" key="9">
    <source>
        <dbReference type="ARBA" id="ARBA00022723"/>
    </source>
</evidence>
<dbReference type="GO" id="GO:0044331">
    <property type="term" value="P:cell-cell adhesion mediated by cadherin"/>
    <property type="evidence" value="ECO:0007669"/>
    <property type="project" value="TreeGrafter"/>
</dbReference>
<keyword evidence="9" id="KW-0479">Metal-binding</keyword>
<keyword evidence="14" id="KW-0472">Membrane</keyword>
<dbReference type="AlphaFoldDB" id="H3CTS3"/>
<evidence type="ECO:0000259" key="19">
    <source>
        <dbReference type="PROSITE" id="PS50268"/>
    </source>
</evidence>
<reference evidence="20" key="2">
    <citation type="submission" date="2025-08" db="UniProtKB">
        <authorList>
            <consortium name="Ensembl"/>
        </authorList>
    </citation>
    <scope>IDENTIFICATION</scope>
</reference>
<evidence type="ECO:0000256" key="14">
    <source>
        <dbReference type="ARBA" id="ARBA00023136"/>
    </source>
</evidence>
<keyword evidence="11" id="KW-0677">Repeat</keyword>
<feature type="domain" description="Cadherin" evidence="19">
    <location>
        <begin position="125"/>
        <end position="197"/>
    </location>
</feature>
<evidence type="ECO:0000313" key="21">
    <source>
        <dbReference type="Proteomes" id="UP000007303"/>
    </source>
</evidence>
<accession>H3CTS3</accession>
<dbReference type="InterPro" id="IPR039808">
    <property type="entry name" value="Cadherin"/>
</dbReference>
<evidence type="ECO:0000256" key="1">
    <source>
        <dbReference type="ARBA" id="ARBA00004496"/>
    </source>
</evidence>
<dbReference type="InterPro" id="IPR002126">
    <property type="entry name" value="Cadherin-like_dom"/>
</dbReference>
<dbReference type="GO" id="GO:0098552">
    <property type="term" value="C:side of membrane"/>
    <property type="evidence" value="ECO:0007669"/>
    <property type="project" value="UniProtKB-KW"/>
</dbReference>
<dbReference type="Pfam" id="PF08758">
    <property type="entry name" value="Cadherin_pro"/>
    <property type="match status" value="1"/>
</dbReference>
<dbReference type="GO" id="GO:0016477">
    <property type="term" value="P:cell migration"/>
    <property type="evidence" value="ECO:0007669"/>
    <property type="project" value="TreeGrafter"/>
</dbReference>
<evidence type="ECO:0000256" key="3">
    <source>
        <dbReference type="ARBA" id="ARBA00011555"/>
    </source>
</evidence>
<dbReference type="GO" id="GO:0016342">
    <property type="term" value="C:catenin complex"/>
    <property type="evidence" value="ECO:0007669"/>
    <property type="project" value="TreeGrafter"/>
</dbReference>
<dbReference type="SUPFAM" id="SSF49313">
    <property type="entry name" value="Cadherin-like"/>
    <property type="match status" value="2"/>
</dbReference>
<evidence type="ECO:0000256" key="11">
    <source>
        <dbReference type="ARBA" id="ARBA00022737"/>
    </source>
</evidence>
<keyword evidence="6" id="KW-0963">Cytoplasm</keyword>
<evidence type="ECO:0000313" key="20">
    <source>
        <dbReference type="Ensembl" id="ENSTNIP00000011657.1"/>
    </source>
</evidence>
<proteinExistence type="predicted"/>
<keyword evidence="7" id="KW-0336">GPI-anchor</keyword>
<dbReference type="GO" id="GO:0016339">
    <property type="term" value="P:calcium-dependent cell-cell adhesion via plasma membrane cell adhesion molecules"/>
    <property type="evidence" value="ECO:0007669"/>
    <property type="project" value="TreeGrafter"/>
</dbReference>
<dbReference type="Gene3D" id="2.60.40.60">
    <property type="entry name" value="Cadherins"/>
    <property type="match status" value="2"/>
</dbReference>
<dbReference type="GO" id="GO:0045296">
    <property type="term" value="F:cadherin binding"/>
    <property type="evidence" value="ECO:0007669"/>
    <property type="project" value="TreeGrafter"/>
</dbReference>
<evidence type="ECO:0000256" key="4">
    <source>
        <dbReference type="ARBA" id="ARBA00018949"/>
    </source>
</evidence>
<dbReference type="GO" id="GO:0007156">
    <property type="term" value="P:homophilic cell adhesion via plasma membrane adhesion molecules"/>
    <property type="evidence" value="ECO:0007669"/>
    <property type="project" value="InterPro"/>
</dbReference>
<organism evidence="20 21">
    <name type="scientific">Tetraodon nigroviridis</name>
    <name type="common">Spotted green pufferfish</name>
    <name type="synonym">Chelonodon nigroviridis</name>
    <dbReference type="NCBI Taxonomy" id="99883"/>
    <lineage>
        <taxon>Eukaryota</taxon>
        <taxon>Metazoa</taxon>
        <taxon>Chordata</taxon>
        <taxon>Craniata</taxon>
        <taxon>Vertebrata</taxon>
        <taxon>Euteleostomi</taxon>
        <taxon>Actinopterygii</taxon>
        <taxon>Neopterygii</taxon>
        <taxon>Teleostei</taxon>
        <taxon>Neoteleostei</taxon>
        <taxon>Acanthomorphata</taxon>
        <taxon>Eupercaria</taxon>
        <taxon>Tetraodontiformes</taxon>
        <taxon>Tetradontoidea</taxon>
        <taxon>Tetraodontidae</taxon>
        <taxon>Tetraodon</taxon>
    </lineage>
</organism>
<dbReference type="GO" id="GO:0005737">
    <property type="term" value="C:cytoplasm"/>
    <property type="evidence" value="ECO:0007669"/>
    <property type="project" value="UniProtKB-SubCell"/>
</dbReference>
<dbReference type="PROSITE" id="PS00232">
    <property type="entry name" value="CADHERIN_1"/>
    <property type="match status" value="1"/>
</dbReference>
<dbReference type="Pfam" id="PF00028">
    <property type="entry name" value="Cadherin"/>
    <property type="match status" value="1"/>
</dbReference>
<comment type="subunit">
    <text evidence="3">By contrast to classical cadherins, homodimerization in trans is not mediated by cadherin EC1 domain strand-swapping, but instead through a homophilic adhesive interface which joins two elongated EC1-EC2 domains through a region near their Ca2+-binding sites to form a tetrahedral, X-like shape.</text>
</comment>
<dbReference type="PANTHER" id="PTHR24027">
    <property type="entry name" value="CADHERIN-23"/>
    <property type="match status" value="1"/>
</dbReference>
<evidence type="ECO:0000256" key="2">
    <source>
        <dbReference type="ARBA" id="ARBA00004609"/>
    </source>
</evidence>
<dbReference type="PRINTS" id="PR00205">
    <property type="entry name" value="CADHERIN"/>
</dbReference>